<gene>
    <name evidence="3" type="ORF">Raf01_48590</name>
</gene>
<dbReference type="RefSeq" id="WP_203920258.1">
    <property type="nucleotide sequence ID" value="NZ_BONZ01000045.1"/>
</dbReference>
<dbReference type="Gene3D" id="3.30.530.20">
    <property type="match status" value="1"/>
</dbReference>
<dbReference type="Pfam" id="PF08327">
    <property type="entry name" value="AHSA1"/>
    <property type="match status" value="1"/>
</dbReference>
<organism evidence="3 4">
    <name type="scientific">Rugosimonospora africana</name>
    <dbReference type="NCBI Taxonomy" id="556532"/>
    <lineage>
        <taxon>Bacteria</taxon>
        <taxon>Bacillati</taxon>
        <taxon>Actinomycetota</taxon>
        <taxon>Actinomycetes</taxon>
        <taxon>Micromonosporales</taxon>
        <taxon>Micromonosporaceae</taxon>
        <taxon>Rugosimonospora</taxon>
    </lineage>
</organism>
<name>A0A8J3QVA7_9ACTN</name>
<comment type="caution">
    <text evidence="3">The sequence shown here is derived from an EMBL/GenBank/DDBJ whole genome shotgun (WGS) entry which is preliminary data.</text>
</comment>
<evidence type="ECO:0000256" key="1">
    <source>
        <dbReference type="ARBA" id="ARBA00006817"/>
    </source>
</evidence>
<feature type="domain" description="Activator of Hsp90 ATPase homologue 1/2-like C-terminal" evidence="2">
    <location>
        <begin position="15"/>
        <end position="150"/>
    </location>
</feature>
<evidence type="ECO:0000313" key="4">
    <source>
        <dbReference type="Proteomes" id="UP000642748"/>
    </source>
</evidence>
<dbReference type="InterPro" id="IPR023393">
    <property type="entry name" value="START-like_dom_sf"/>
</dbReference>
<dbReference type="SUPFAM" id="SSF55961">
    <property type="entry name" value="Bet v1-like"/>
    <property type="match status" value="1"/>
</dbReference>
<protein>
    <submittedName>
        <fullName evidence="3">Activator of HSP90 ATPase</fullName>
    </submittedName>
</protein>
<evidence type="ECO:0000313" key="3">
    <source>
        <dbReference type="EMBL" id="GIH16687.1"/>
    </source>
</evidence>
<sequence length="168" mass="19325">MNSEIPQLVISRVFNAPRELVYRAFTDPDHLAAWWGPIGNSLPRDEIEFDVRPGGYQRWTEVNASDPRLRVHIHVDLTDVADGELLEGVMHVSGRLPEGIEPFETRLRVEFHDEADGRTRLEIRQWLPERLAHPSEEGWRQAFTKLDAALMNVQAVAADHREVEAWQS</sequence>
<dbReference type="Proteomes" id="UP000642748">
    <property type="component" value="Unassembled WGS sequence"/>
</dbReference>
<reference evidence="3" key="1">
    <citation type="submission" date="2021-01" db="EMBL/GenBank/DDBJ databases">
        <title>Whole genome shotgun sequence of Rugosimonospora africana NBRC 104875.</title>
        <authorList>
            <person name="Komaki H."/>
            <person name="Tamura T."/>
        </authorList>
    </citation>
    <scope>NUCLEOTIDE SEQUENCE</scope>
    <source>
        <strain evidence="3">NBRC 104875</strain>
    </source>
</reference>
<dbReference type="InterPro" id="IPR013538">
    <property type="entry name" value="ASHA1/2-like_C"/>
</dbReference>
<dbReference type="CDD" id="cd07814">
    <property type="entry name" value="SRPBCC_CalC_Aha1-like"/>
    <property type="match status" value="1"/>
</dbReference>
<dbReference type="EMBL" id="BONZ01000045">
    <property type="protein sequence ID" value="GIH16687.1"/>
    <property type="molecule type" value="Genomic_DNA"/>
</dbReference>
<evidence type="ECO:0000259" key="2">
    <source>
        <dbReference type="Pfam" id="PF08327"/>
    </source>
</evidence>
<keyword evidence="4" id="KW-1185">Reference proteome</keyword>
<comment type="similarity">
    <text evidence="1">Belongs to the AHA1 family.</text>
</comment>
<proteinExistence type="inferred from homology"/>
<dbReference type="AlphaFoldDB" id="A0A8J3QVA7"/>
<accession>A0A8J3QVA7</accession>